<dbReference type="Proteomes" id="UP001597641">
    <property type="component" value="Unassembled WGS sequence"/>
</dbReference>
<feature type="signal peptide" evidence="2">
    <location>
        <begin position="1"/>
        <end position="23"/>
    </location>
</feature>
<reference evidence="5" key="1">
    <citation type="journal article" date="2019" name="Int. J. Syst. Evol. Microbiol.">
        <title>The Global Catalogue of Microorganisms (GCM) 10K type strain sequencing project: providing services to taxonomists for standard genome sequencing and annotation.</title>
        <authorList>
            <consortium name="The Broad Institute Genomics Platform"/>
            <consortium name="The Broad Institute Genome Sequencing Center for Infectious Disease"/>
            <person name="Wu L."/>
            <person name="Ma J."/>
        </authorList>
    </citation>
    <scope>NUCLEOTIDE SEQUENCE [LARGE SCALE GENOMIC DNA]</scope>
    <source>
        <strain evidence="5">KCTC 23984</strain>
    </source>
</reference>
<evidence type="ECO:0000256" key="1">
    <source>
        <dbReference type="SAM" id="MobiDB-lite"/>
    </source>
</evidence>
<accession>A0ABW6BLX2</accession>
<evidence type="ECO:0000259" key="3">
    <source>
        <dbReference type="PROSITE" id="PS51781"/>
    </source>
</evidence>
<organism evidence="4 5">
    <name type="scientific">Pontibacter toksunensis</name>
    <dbReference type="NCBI Taxonomy" id="1332631"/>
    <lineage>
        <taxon>Bacteria</taxon>
        <taxon>Pseudomonadati</taxon>
        <taxon>Bacteroidota</taxon>
        <taxon>Cytophagia</taxon>
        <taxon>Cytophagales</taxon>
        <taxon>Hymenobacteraceae</taxon>
        <taxon>Pontibacter</taxon>
    </lineage>
</organism>
<proteinExistence type="predicted"/>
<feature type="chain" id="PRO_5045498400" evidence="2">
    <location>
        <begin position="24"/>
        <end position="295"/>
    </location>
</feature>
<dbReference type="PROSITE" id="PS51781">
    <property type="entry name" value="SH3B"/>
    <property type="match status" value="1"/>
</dbReference>
<keyword evidence="2" id="KW-0732">Signal</keyword>
<dbReference type="InterPro" id="IPR036028">
    <property type="entry name" value="SH3-like_dom_sf"/>
</dbReference>
<dbReference type="SUPFAM" id="SSF50044">
    <property type="entry name" value="SH3-domain"/>
    <property type="match status" value="1"/>
</dbReference>
<gene>
    <name evidence="4" type="ORF">ACFS7Z_00015</name>
</gene>
<keyword evidence="5" id="KW-1185">Reference proteome</keyword>
<feature type="domain" description="SH3b" evidence="3">
    <location>
        <begin position="23"/>
        <end position="87"/>
    </location>
</feature>
<dbReference type="RefSeq" id="WP_377478956.1">
    <property type="nucleotide sequence ID" value="NZ_JBHUOX010000001.1"/>
</dbReference>
<dbReference type="Gene3D" id="2.30.30.40">
    <property type="entry name" value="SH3 Domains"/>
    <property type="match status" value="1"/>
</dbReference>
<evidence type="ECO:0000256" key="2">
    <source>
        <dbReference type="SAM" id="SignalP"/>
    </source>
</evidence>
<evidence type="ECO:0000313" key="4">
    <source>
        <dbReference type="EMBL" id="MFD2998730.1"/>
    </source>
</evidence>
<dbReference type="InterPro" id="IPR052354">
    <property type="entry name" value="Cell_Wall_Dynamics_Protein"/>
</dbReference>
<dbReference type="Pfam" id="PF08239">
    <property type="entry name" value="SH3_3"/>
    <property type="match status" value="1"/>
</dbReference>
<name>A0ABW6BLX2_9BACT</name>
<protein>
    <submittedName>
        <fullName evidence="4">SH3 domain-containing protein</fullName>
    </submittedName>
</protein>
<dbReference type="PANTHER" id="PTHR34408:SF1">
    <property type="entry name" value="GLYCOSYL HYDROLASE FAMILY 19 DOMAIN-CONTAINING PROTEIN HI_1415"/>
    <property type="match status" value="1"/>
</dbReference>
<dbReference type="PANTHER" id="PTHR34408">
    <property type="entry name" value="FAMILY PROTEIN, PUTATIVE-RELATED"/>
    <property type="match status" value="1"/>
</dbReference>
<dbReference type="EMBL" id="JBHUOX010000001">
    <property type="protein sequence ID" value="MFD2998730.1"/>
    <property type="molecule type" value="Genomic_DNA"/>
</dbReference>
<dbReference type="InterPro" id="IPR003646">
    <property type="entry name" value="SH3-like_bac-type"/>
</dbReference>
<sequence>MRPSFKHLFATLLCVLFFVSAHAQTYVISSSSGANIRKGPGTDQPVLAKIPQGSNVKVVERTNSNWVKVSYNSQTGYVASELVTEDKGRNSNNNNARNASASNGSNGRNNKASSQSSRSSSASSSSNKKMGIGLRFGDPAGITFKKYSGNTAWEINLGRSYRWGYRYDDRFYRYDRFDNRKLYDYKGHSAGPTTALQVHWLKHHDISGANGLQFYYGVGPQARFTNVHYRYKYDDREYYESFTDLDLGVDGVIGLEYTFKEVPFSIFLDANAFIEVFDAPGWIHGQSGIGVRYNF</sequence>
<feature type="compositionally biased region" description="Low complexity" evidence="1">
    <location>
        <begin position="90"/>
        <end position="126"/>
    </location>
</feature>
<comment type="caution">
    <text evidence="4">The sequence shown here is derived from an EMBL/GenBank/DDBJ whole genome shotgun (WGS) entry which is preliminary data.</text>
</comment>
<feature type="region of interest" description="Disordered" evidence="1">
    <location>
        <begin position="83"/>
        <end position="130"/>
    </location>
</feature>
<evidence type="ECO:0000313" key="5">
    <source>
        <dbReference type="Proteomes" id="UP001597641"/>
    </source>
</evidence>
<dbReference type="SMART" id="SM00287">
    <property type="entry name" value="SH3b"/>
    <property type="match status" value="1"/>
</dbReference>